<comment type="caution">
    <text evidence="2">The sequence shown here is derived from an EMBL/GenBank/DDBJ whole genome shotgun (WGS) entry which is preliminary data.</text>
</comment>
<keyword evidence="1" id="KW-0732">Signal</keyword>
<accession>A0A1I4UQ18</accession>
<dbReference type="Pfam" id="PF11259">
    <property type="entry name" value="DUF3060"/>
    <property type="match status" value="1"/>
</dbReference>
<feature type="chain" id="PRO_5015065783" description="DUF3060 domain-containing protein" evidence="1">
    <location>
        <begin position="26"/>
        <end position="172"/>
    </location>
</feature>
<keyword evidence="3" id="KW-1185">Reference proteome</keyword>
<protein>
    <recommendedName>
        <fullName evidence="4">DUF3060 domain-containing protein</fullName>
    </recommendedName>
</protein>
<gene>
    <name evidence="2" type="ORF">CXZ10_14860</name>
</gene>
<sequence>MQASPFRFSGLSVALFALVAFPALAEPLTIDGSGVSRDVHCAGDAVEIHGEGNTIKLTGTCASVTVSGIEQTVDIQQAGKLDISGSGHKVTAAASGLILYGDKSTVTATIGGEADAVVDISGGDHVVDLALQQATRLDVQGVSQQVTWAPVANTPEPRISISGADNKVERKK</sequence>
<dbReference type="RefSeq" id="WP_101290146.1">
    <property type="nucleotide sequence ID" value="NZ_FOUQ01000008.1"/>
</dbReference>
<feature type="signal peptide" evidence="1">
    <location>
        <begin position="1"/>
        <end position="25"/>
    </location>
</feature>
<evidence type="ECO:0000313" key="2">
    <source>
        <dbReference type="EMBL" id="PKR88301.1"/>
    </source>
</evidence>
<organism evidence="2 3">
    <name type="scientific">Pleomorphomonas diazotrophica</name>
    <dbReference type="NCBI Taxonomy" id="1166257"/>
    <lineage>
        <taxon>Bacteria</taxon>
        <taxon>Pseudomonadati</taxon>
        <taxon>Pseudomonadota</taxon>
        <taxon>Alphaproteobacteria</taxon>
        <taxon>Hyphomicrobiales</taxon>
        <taxon>Pleomorphomonadaceae</taxon>
        <taxon>Pleomorphomonas</taxon>
    </lineage>
</organism>
<dbReference type="EMBL" id="PJNW01000012">
    <property type="protein sequence ID" value="PKR88301.1"/>
    <property type="molecule type" value="Genomic_DNA"/>
</dbReference>
<evidence type="ECO:0000313" key="3">
    <source>
        <dbReference type="Proteomes" id="UP000233491"/>
    </source>
</evidence>
<dbReference type="Proteomes" id="UP000233491">
    <property type="component" value="Unassembled WGS sequence"/>
</dbReference>
<reference evidence="2 3" key="1">
    <citation type="submission" date="2017-12" db="EMBL/GenBank/DDBJ databases">
        <title>Anaerobic carbon monoxide metabolism by Pleomorphomonas carboxyditropha sp. nov., a new mesophilic hydrogenogenic carboxidotroph.</title>
        <authorList>
            <person name="Esquivel-Elizondo S."/>
            <person name="Krajmalnik-Brown R."/>
        </authorList>
    </citation>
    <scope>NUCLEOTIDE SEQUENCE [LARGE SCALE GENOMIC DNA]</scope>
    <source>
        <strain evidence="2 3">R5-392</strain>
    </source>
</reference>
<evidence type="ECO:0008006" key="4">
    <source>
        <dbReference type="Google" id="ProtNLM"/>
    </source>
</evidence>
<name>A0A1I4UQ18_9HYPH</name>
<evidence type="ECO:0000256" key="1">
    <source>
        <dbReference type="SAM" id="SignalP"/>
    </source>
</evidence>
<proteinExistence type="predicted"/>
<dbReference type="AlphaFoldDB" id="A0A1I4UQ18"/>
<dbReference type="InterPro" id="IPR021417">
    <property type="entry name" value="DUF3060"/>
</dbReference>